<dbReference type="AlphaFoldDB" id="A0A9Q0L4C5"/>
<sequence>MMARFLLLCLVLAMAEVLVMSVEQEPMELKNPSKVEIRNTNAISEPPVSASASAELAQPPDYRRLGGHHSSDRSMAGGGVIIGGLVTFTFATVFCYIRVTRRRNDEK</sequence>
<evidence type="ECO:0000256" key="1">
    <source>
        <dbReference type="SAM" id="Phobius"/>
    </source>
</evidence>
<dbReference type="PANTHER" id="PTHR34558:SF4">
    <property type="entry name" value="TRANSMEMBRANE PROTEIN"/>
    <property type="match status" value="1"/>
</dbReference>
<keyword evidence="2" id="KW-0732">Signal</keyword>
<accession>A0A9Q0L4C5</accession>
<keyword evidence="1" id="KW-0472">Membrane</keyword>
<evidence type="ECO:0000313" key="4">
    <source>
        <dbReference type="Proteomes" id="UP001141806"/>
    </source>
</evidence>
<comment type="caution">
    <text evidence="3">The sequence shown here is derived from an EMBL/GenBank/DDBJ whole genome shotgun (WGS) entry which is preliminary data.</text>
</comment>
<feature type="transmembrane region" description="Helical" evidence="1">
    <location>
        <begin position="75"/>
        <end position="97"/>
    </location>
</feature>
<keyword evidence="4" id="KW-1185">Reference proteome</keyword>
<feature type="chain" id="PRO_5040230906" description="Transmembrane protein" evidence="2">
    <location>
        <begin position="22"/>
        <end position="107"/>
    </location>
</feature>
<reference evidence="3" key="1">
    <citation type="journal article" date="2023" name="Plant J.">
        <title>The genome of the king protea, Protea cynaroides.</title>
        <authorList>
            <person name="Chang J."/>
            <person name="Duong T.A."/>
            <person name="Schoeman C."/>
            <person name="Ma X."/>
            <person name="Roodt D."/>
            <person name="Barker N."/>
            <person name="Li Z."/>
            <person name="Van de Peer Y."/>
            <person name="Mizrachi E."/>
        </authorList>
    </citation>
    <scope>NUCLEOTIDE SEQUENCE</scope>
    <source>
        <tissue evidence="3">Young leaves</tissue>
    </source>
</reference>
<organism evidence="3 4">
    <name type="scientific">Protea cynaroides</name>
    <dbReference type="NCBI Taxonomy" id="273540"/>
    <lineage>
        <taxon>Eukaryota</taxon>
        <taxon>Viridiplantae</taxon>
        <taxon>Streptophyta</taxon>
        <taxon>Embryophyta</taxon>
        <taxon>Tracheophyta</taxon>
        <taxon>Spermatophyta</taxon>
        <taxon>Magnoliopsida</taxon>
        <taxon>Proteales</taxon>
        <taxon>Proteaceae</taxon>
        <taxon>Protea</taxon>
    </lineage>
</organism>
<dbReference type="EMBL" id="JAMYWD010000001">
    <property type="protein sequence ID" value="KAJ4982010.1"/>
    <property type="molecule type" value="Genomic_DNA"/>
</dbReference>
<proteinExistence type="predicted"/>
<name>A0A9Q0L4C5_9MAGN</name>
<protein>
    <recommendedName>
        <fullName evidence="5">Transmembrane protein</fullName>
    </recommendedName>
</protein>
<evidence type="ECO:0008006" key="5">
    <source>
        <dbReference type="Google" id="ProtNLM"/>
    </source>
</evidence>
<gene>
    <name evidence="3" type="ORF">NE237_032847</name>
</gene>
<dbReference type="Proteomes" id="UP001141806">
    <property type="component" value="Unassembled WGS sequence"/>
</dbReference>
<evidence type="ECO:0000256" key="2">
    <source>
        <dbReference type="SAM" id="SignalP"/>
    </source>
</evidence>
<feature type="signal peptide" evidence="2">
    <location>
        <begin position="1"/>
        <end position="21"/>
    </location>
</feature>
<dbReference type="PANTHER" id="PTHR34558">
    <property type="entry name" value="EXPRESSED PROTEIN"/>
    <property type="match status" value="1"/>
</dbReference>
<keyword evidence="1" id="KW-0812">Transmembrane</keyword>
<dbReference type="OrthoDB" id="686454at2759"/>
<keyword evidence="1" id="KW-1133">Transmembrane helix</keyword>
<evidence type="ECO:0000313" key="3">
    <source>
        <dbReference type="EMBL" id="KAJ4982010.1"/>
    </source>
</evidence>